<dbReference type="CDD" id="cd07938">
    <property type="entry name" value="DRE_TIM_HMGL"/>
    <property type="match status" value="1"/>
</dbReference>
<dbReference type="SUPFAM" id="SSF51569">
    <property type="entry name" value="Aldolase"/>
    <property type="match status" value="1"/>
</dbReference>
<dbReference type="NCBIfam" id="NF004283">
    <property type="entry name" value="PRK05692.1"/>
    <property type="match status" value="1"/>
</dbReference>
<comment type="caution">
    <text evidence="5">The sequence shown here is derived from an EMBL/GenBank/DDBJ whole genome shotgun (WGS) entry which is preliminary data.</text>
</comment>
<gene>
    <name evidence="5" type="ORF">GCM10010990_31740</name>
</gene>
<proteinExistence type="inferred from homology"/>
<evidence type="ECO:0000313" key="5">
    <source>
        <dbReference type="EMBL" id="GGD79501.1"/>
    </source>
</evidence>
<reference evidence="5" key="1">
    <citation type="journal article" date="2014" name="Int. J. Syst. Evol. Microbiol.">
        <title>Complete genome sequence of Corynebacterium casei LMG S-19264T (=DSM 44701T), isolated from a smear-ripened cheese.</title>
        <authorList>
            <consortium name="US DOE Joint Genome Institute (JGI-PGF)"/>
            <person name="Walter F."/>
            <person name="Albersmeier A."/>
            <person name="Kalinowski J."/>
            <person name="Ruckert C."/>
        </authorList>
    </citation>
    <scope>NUCLEOTIDE SEQUENCE</scope>
    <source>
        <strain evidence="5">CGMCC 1.15360</strain>
    </source>
</reference>
<name>A0A917DYF7_9SPHN</name>
<dbReference type="GO" id="GO:0006552">
    <property type="term" value="P:L-leucine catabolic process"/>
    <property type="evidence" value="ECO:0007669"/>
    <property type="project" value="TreeGrafter"/>
</dbReference>
<keyword evidence="2" id="KW-0479">Metal-binding</keyword>
<evidence type="ECO:0000259" key="4">
    <source>
        <dbReference type="PROSITE" id="PS50991"/>
    </source>
</evidence>
<organism evidence="5 6">
    <name type="scientific">Croceicoccus mobilis</name>
    <dbReference type="NCBI Taxonomy" id="1703339"/>
    <lineage>
        <taxon>Bacteria</taxon>
        <taxon>Pseudomonadati</taxon>
        <taxon>Pseudomonadota</taxon>
        <taxon>Alphaproteobacteria</taxon>
        <taxon>Sphingomonadales</taxon>
        <taxon>Erythrobacteraceae</taxon>
        <taxon>Croceicoccus</taxon>
    </lineage>
</organism>
<dbReference type="PROSITE" id="PS50991">
    <property type="entry name" value="PYR_CT"/>
    <property type="match status" value="1"/>
</dbReference>
<dbReference type="GO" id="GO:0004419">
    <property type="term" value="F:hydroxymethylglutaryl-CoA lyase activity"/>
    <property type="evidence" value="ECO:0007669"/>
    <property type="project" value="TreeGrafter"/>
</dbReference>
<keyword evidence="3 5" id="KW-0456">Lyase</keyword>
<evidence type="ECO:0000256" key="1">
    <source>
        <dbReference type="ARBA" id="ARBA00009405"/>
    </source>
</evidence>
<dbReference type="PANTHER" id="PTHR42738:SF7">
    <property type="entry name" value="HYDROXYMETHYLGLUTARYL-COA LYASE"/>
    <property type="match status" value="1"/>
</dbReference>
<dbReference type="InterPro" id="IPR013785">
    <property type="entry name" value="Aldolase_TIM"/>
</dbReference>
<dbReference type="GO" id="GO:0046872">
    <property type="term" value="F:metal ion binding"/>
    <property type="evidence" value="ECO:0007669"/>
    <property type="project" value="UniProtKB-KW"/>
</dbReference>
<dbReference type="Gene3D" id="3.20.20.70">
    <property type="entry name" value="Aldolase class I"/>
    <property type="match status" value="1"/>
</dbReference>
<dbReference type="PANTHER" id="PTHR42738">
    <property type="entry name" value="HYDROXYMETHYLGLUTARYL-COA LYASE"/>
    <property type="match status" value="1"/>
</dbReference>
<keyword evidence="6" id="KW-1185">Reference proteome</keyword>
<dbReference type="RefSeq" id="WP_066772053.1">
    <property type="nucleotide sequence ID" value="NZ_BMIP01000008.1"/>
</dbReference>
<dbReference type="InterPro" id="IPR000891">
    <property type="entry name" value="PYR_CT"/>
</dbReference>
<dbReference type="OrthoDB" id="9784013at2"/>
<dbReference type="AlphaFoldDB" id="A0A917DYF7"/>
<dbReference type="EMBL" id="BMIP01000008">
    <property type="protein sequence ID" value="GGD79501.1"/>
    <property type="molecule type" value="Genomic_DNA"/>
</dbReference>
<accession>A0A917DYF7</accession>
<protein>
    <submittedName>
        <fullName evidence="5">Hydroxymethylglutaryl-CoA lyase</fullName>
    </submittedName>
</protein>
<comment type="similarity">
    <text evidence="1">Belongs to the HMG-CoA lyase family.</text>
</comment>
<dbReference type="GO" id="GO:0046951">
    <property type="term" value="P:ketone body biosynthetic process"/>
    <property type="evidence" value="ECO:0007669"/>
    <property type="project" value="TreeGrafter"/>
</dbReference>
<evidence type="ECO:0000313" key="6">
    <source>
        <dbReference type="Proteomes" id="UP000612349"/>
    </source>
</evidence>
<dbReference type="Proteomes" id="UP000612349">
    <property type="component" value="Unassembled WGS sequence"/>
</dbReference>
<feature type="domain" description="Pyruvate carboxyltransferase" evidence="4">
    <location>
        <begin position="4"/>
        <end position="271"/>
    </location>
</feature>
<evidence type="ECO:0000256" key="3">
    <source>
        <dbReference type="ARBA" id="ARBA00023239"/>
    </source>
</evidence>
<reference evidence="5" key="2">
    <citation type="submission" date="2020-09" db="EMBL/GenBank/DDBJ databases">
        <authorList>
            <person name="Sun Q."/>
            <person name="Zhou Y."/>
        </authorList>
    </citation>
    <scope>NUCLEOTIDE SEQUENCE</scope>
    <source>
        <strain evidence="5">CGMCC 1.15360</strain>
    </source>
</reference>
<evidence type="ECO:0000256" key="2">
    <source>
        <dbReference type="ARBA" id="ARBA00022723"/>
    </source>
</evidence>
<sequence>MSGIEIVEVAPRDGLQNEKQLFTTAQKIALIEGMVDAGARRIEVASFVRGDRVPQMANAEEVIEGLSLPDGVTTIGLVLNLKGLDRALATRIDEIGAVCVASDEFAQRNQRQQSMESVDVAADVVRGAKAAARSAQVTIGAAFGCPFEGEVDPEHVVRMARILAEAAPREIALADTIGVAVPQQVYDLVTAVAAVTDGIPIRVHLHNTRNTGIANAWAAVQAGAATLDSAVGGIGGCPFAPAATGNIATEDLLYMLGRSHVPVDFDLDRTISMAGWLKAQMGRELPAMVSRAGTFPPADQNTAKEQR</sequence>
<dbReference type="InterPro" id="IPR043594">
    <property type="entry name" value="HMGL"/>
</dbReference>
<dbReference type="Pfam" id="PF00682">
    <property type="entry name" value="HMGL-like"/>
    <property type="match status" value="1"/>
</dbReference>